<dbReference type="PIRSF" id="PIRSF005917">
    <property type="entry name" value="MTase_YraL"/>
    <property type="match status" value="1"/>
</dbReference>
<dbReference type="NCBIfam" id="TIGR00096">
    <property type="entry name" value="16S rRNA (cytidine(1402)-2'-O)-methyltransferase"/>
    <property type="match status" value="1"/>
</dbReference>
<evidence type="ECO:0000256" key="5">
    <source>
        <dbReference type="ARBA" id="ARBA00022691"/>
    </source>
</evidence>
<keyword evidence="1 6" id="KW-0963">Cytoplasm</keyword>
<dbReference type="InterPro" id="IPR000878">
    <property type="entry name" value="4pyrrol_Mease"/>
</dbReference>
<dbReference type="PANTHER" id="PTHR46111:SF1">
    <property type="entry name" value="RIBOSOMAL RNA SMALL SUBUNIT METHYLTRANSFERASE I"/>
    <property type="match status" value="1"/>
</dbReference>
<organism evidence="8 9">
    <name type="scientific">Candidatus Gottesmanbacteria bacterium RBG_13_45_10</name>
    <dbReference type="NCBI Taxonomy" id="1798370"/>
    <lineage>
        <taxon>Bacteria</taxon>
        <taxon>Candidatus Gottesmaniibacteriota</taxon>
    </lineage>
</organism>
<dbReference type="EMBL" id="MFIZ01000007">
    <property type="protein sequence ID" value="OGG11978.1"/>
    <property type="molecule type" value="Genomic_DNA"/>
</dbReference>
<evidence type="ECO:0000256" key="1">
    <source>
        <dbReference type="ARBA" id="ARBA00022490"/>
    </source>
</evidence>
<dbReference type="Pfam" id="PF00590">
    <property type="entry name" value="TP_methylase"/>
    <property type="match status" value="1"/>
</dbReference>
<dbReference type="InterPro" id="IPR035996">
    <property type="entry name" value="4pyrrol_Methylase_sf"/>
</dbReference>
<dbReference type="CDD" id="cd11648">
    <property type="entry name" value="RsmI"/>
    <property type="match status" value="1"/>
</dbReference>
<dbReference type="InterPro" id="IPR008189">
    <property type="entry name" value="rRNA_ssu_MeTfrase_I"/>
</dbReference>
<evidence type="ECO:0000256" key="6">
    <source>
        <dbReference type="HAMAP-Rule" id="MF_01877"/>
    </source>
</evidence>
<dbReference type="GO" id="GO:0005737">
    <property type="term" value="C:cytoplasm"/>
    <property type="evidence" value="ECO:0007669"/>
    <property type="project" value="UniProtKB-SubCell"/>
</dbReference>
<dbReference type="Gene3D" id="3.40.1010.10">
    <property type="entry name" value="Cobalt-precorrin-4 Transmethylase, Domain 1"/>
    <property type="match status" value="1"/>
</dbReference>
<protein>
    <recommendedName>
        <fullName evidence="6">Ribosomal RNA small subunit methyltransferase I</fullName>
        <ecNumber evidence="6">2.1.1.198</ecNumber>
    </recommendedName>
    <alternativeName>
        <fullName evidence="6">16S rRNA 2'-O-ribose C1402 methyltransferase</fullName>
    </alternativeName>
    <alternativeName>
        <fullName evidence="6">rRNA (cytidine-2'-O-)-methyltransferase RsmI</fullName>
    </alternativeName>
</protein>
<accession>A0A1F5ZHI0</accession>
<feature type="domain" description="Tetrapyrrole methylase" evidence="7">
    <location>
        <begin position="4"/>
        <end position="218"/>
    </location>
</feature>
<dbReference type="EC" id="2.1.1.198" evidence="6"/>
<dbReference type="SUPFAM" id="SSF53790">
    <property type="entry name" value="Tetrapyrrole methylase"/>
    <property type="match status" value="1"/>
</dbReference>
<comment type="function">
    <text evidence="6">Catalyzes the 2'-O-methylation of the ribose of cytidine 1402 (C1402) in 16S rRNA.</text>
</comment>
<dbReference type="GO" id="GO:0070677">
    <property type="term" value="F:rRNA (cytosine-2'-O-)-methyltransferase activity"/>
    <property type="evidence" value="ECO:0007669"/>
    <property type="project" value="UniProtKB-UniRule"/>
</dbReference>
<reference evidence="8 9" key="1">
    <citation type="journal article" date="2016" name="Nat. Commun.">
        <title>Thousands of microbial genomes shed light on interconnected biogeochemical processes in an aquifer system.</title>
        <authorList>
            <person name="Anantharaman K."/>
            <person name="Brown C.T."/>
            <person name="Hug L.A."/>
            <person name="Sharon I."/>
            <person name="Castelle C.J."/>
            <person name="Probst A.J."/>
            <person name="Thomas B.C."/>
            <person name="Singh A."/>
            <person name="Wilkins M.J."/>
            <person name="Karaoz U."/>
            <person name="Brodie E.L."/>
            <person name="Williams K.H."/>
            <person name="Hubbard S.S."/>
            <person name="Banfield J.F."/>
        </authorList>
    </citation>
    <scope>NUCLEOTIDE SEQUENCE [LARGE SCALE GENOMIC DNA]</scope>
</reference>
<keyword evidence="5 6" id="KW-0949">S-adenosyl-L-methionine</keyword>
<keyword evidence="4 6" id="KW-0808">Transferase</keyword>
<comment type="subcellular location">
    <subcellularLocation>
        <location evidence="6">Cytoplasm</location>
    </subcellularLocation>
</comment>
<evidence type="ECO:0000256" key="3">
    <source>
        <dbReference type="ARBA" id="ARBA00022603"/>
    </source>
</evidence>
<evidence type="ECO:0000313" key="8">
    <source>
        <dbReference type="EMBL" id="OGG11978.1"/>
    </source>
</evidence>
<evidence type="ECO:0000256" key="2">
    <source>
        <dbReference type="ARBA" id="ARBA00022552"/>
    </source>
</evidence>
<dbReference type="HAMAP" id="MF_01877">
    <property type="entry name" value="16SrRNA_methyltr_I"/>
    <property type="match status" value="1"/>
</dbReference>
<gene>
    <name evidence="6" type="primary">rsmI</name>
    <name evidence="8" type="ORF">A2Z00_01995</name>
</gene>
<comment type="similarity">
    <text evidence="6">Belongs to the methyltransferase superfamily. RsmI family.</text>
</comment>
<sequence>MGTLSLVSTPIGNLDDITIRAIKTLFSSDAILCEDTRHTGLLIQEIAKRYGALVNRDPLWKPTFIPYYDQIEDKKLPEIIELLLSGKNLALVTDAGTPLISDPGFTLVRECVKRGIRVESVPGASAVLASLTASGLPADKFFFLGYPPEKQSARMKLFESLPQIANYIKATYILYCAPHKLAMVLQDLKSILGDITIVVERELTKVHEERWQGTVTEAMSHFTEVKGELVLLFPL</sequence>
<dbReference type="Gene3D" id="3.30.950.10">
    <property type="entry name" value="Methyltransferase, Cobalt-precorrin-4 Transmethylase, Domain 2"/>
    <property type="match status" value="1"/>
</dbReference>
<keyword evidence="3 6" id="KW-0489">Methyltransferase</keyword>
<dbReference type="STRING" id="1798370.A2Z00_01995"/>
<evidence type="ECO:0000256" key="4">
    <source>
        <dbReference type="ARBA" id="ARBA00022679"/>
    </source>
</evidence>
<comment type="caution">
    <text evidence="8">The sequence shown here is derived from an EMBL/GenBank/DDBJ whole genome shotgun (WGS) entry which is preliminary data.</text>
</comment>
<dbReference type="Proteomes" id="UP000177268">
    <property type="component" value="Unassembled WGS sequence"/>
</dbReference>
<keyword evidence="2 6" id="KW-0698">rRNA processing</keyword>
<evidence type="ECO:0000259" key="7">
    <source>
        <dbReference type="Pfam" id="PF00590"/>
    </source>
</evidence>
<dbReference type="PANTHER" id="PTHR46111">
    <property type="entry name" value="RIBOSOMAL RNA SMALL SUBUNIT METHYLTRANSFERASE I"/>
    <property type="match status" value="1"/>
</dbReference>
<comment type="catalytic activity">
    <reaction evidence="6">
        <text>cytidine(1402) in 16S rRNA + S-adenosyl-L-methionine = 2'-O-methylcytidine(1402) in 16S rRNA + S-adenosyl-L-homocysteine + H(+)</text>
        <dbReference type="Rhea" id="RHEA:42924"/>
        <dbReference type="Rhea" id="RHEA-COMP:10285"/>
        <dbReference type="Rhea" id="RHEA-COMP:10286"/>
        <dbReference type="ChEBI" id="CHEBI:15378"/>
        <dbReference type="ChEBI" id="CHEBI:57856"/>
        <dbReference type="ChEBI" id="CHEBI:59789"/>
        <dbReference type="ChEBI" id="CHEBI:74495"/>
        <dbReference type="ChEBI" id="CHEBI:82748"/>
        <dbReference type="EC" id="2.1.1.198"/>
    </reaction>
</comment>
<name>A0A1F5ZHI0_9BACT</name>
<dbReference type="InterPro" id="IPR014776">
    <property type="entry name" value="4pyrrole_Mease_sub2"/>
</dbReference>
<dbReference type="AlphaFoldDB" id="A0A1F5ZHI0"/>
<proteinExistence type="inferred from homology"/>
<dbReference type="InterPro" id="IPR014777">
    <property type="entry name" value="4pyrrole_Mease_sub1"/>
</dbReference>
<evidence type="ECO:0000313" key="9">
    <source>
        <dbReference type="Proteomes" id="UP000177268"/>
    </source>
</evidence>